<proteinExistence type="inferred from homology"/>
<dbReference type="NCBIfam" id="NF004525">
    <property type="entry name" value="PRK05870.1"/>
    <property type="match status" value="1"/>
</dbReference>
<comment type="caution">
    <text evidence="3">The sequence shown here is derived from an EMBL/GenBank/DDBJ whole genome shotgun (WGS) entry which is preliminary data.</text>
</comment>
<dbReference type="SUPFAM" id="SSF52096">
    <property type="entry name" value="ClpP/crotonase"/>
    <property type="match status" value="1"/>
</dbReference>
<name>A0ABT6S6Z0_9ACTN</name>
<dbReference type="GO" id="GO:0004300">
    <property type="term" value="F:enoyl-CoA hydratase activity"/>
    <property type="evidence" value="ECO:0007669"/>
    <property type="project" value="UniProtKB-EC"/>
</dbReference>
<evidence type="ECO:0000256" key="1">
    <source>
        <dbReference type="ARBA" id="ARBA00005254"/>
    </source>
</evidence>
<dbReference type="InterPro" id="IPR001753">
    <property type="entry name" value="Enoyl-CoA_hydra/iso"/>
</dbReference>
<dbReference type="Proteomes" id="UP001223978">
    <property type="component" value="Unassembled WGS sequence"/>
</dbReference>
<dbReference type="Gene3D" id="3.90.226.10">
    <property type="entry name" value="2-enoyl-CoA Hydratase, Chain A, domain 1"/>
    <property type="match status" value="1"/>
</dbReference>
<dbReference type="InterPro" id="IPR029045">
    <property type="entry name" value="ClpP/crotonase-like_dom_sf"/>
</dbReference>
<dbReference type="Pfam" id="PF00378">
    <property type="entry name" value="ECH_1"/>
    <property type="match status" value="1"/>
</dbReference>
<evidence type="ECO:0000313" key="4">
    <source>
        <dbReference type="Proteomes" id="UP001223978"/>
    </source>
</evidence>
<dbReference type="PANTHER" id="PTHR11941:SF54">
    <property type="entry name" value="ENOYL-COA HYDRATASE, MITOCHONDRIAL"/>
    <property type="match status" value="1"/>
</dbReference>
<dbReference type="PROSITE" id="PS00166">
    <property type="entry name" value="ENOYL_COA_HYDRATASE"/>
    <property type="match status" value="1"/>
</dbReference>
<evidence type="ECO:0000313" key="3">
    <source>
        <dbReference type="EMBL" id="MDI3403862.1"/>
    </source>
</evidence>
<dbReference type="PANTHER" id="PTHR11941">
    <property type="entry name" value="ENOYL-COA HYDRATASE-RELATED"/>
    <property type="match status" value="1"/>
</dbReference>
<reference evidence="3 4" key="1">
    <citation type="submission" date="2023-05" db="EMBL/GenBank/DDBJ databases">
        <title>Draft genome sequence of Streptomyces sp. B-S-A6 isolated from a cave soil in Thailand.</title>
        <authorList>
            <person name="Chamroensaksri N."/>
            <person name="Muangham S."/>
        </authorList>
    </citation>
    <scope>NUCLEOTIDE SEQUENCE [LARGE SCALE GENOMIC DNA]</scope>
    <source>
        <strain evidence="3 4">B-S-A6</strain>
    </source>
</reference>
<gene>
    <name evidence="3" type="ORF">QIS96_08505</name>
</gene>
<dbReference type="RefSeq" id="WP_282541805.1">
    <property type="nucleotide sequence ID" value="NZ_JASCIQ010000006.1"/>
</dbReference>
<organism evidence="3 4">
    <name type="scientific">Streptomyces cavernicola</name>
    <dbReference type="NCBI Taxonomy" id="3043613"/>
    <lineage>
        <taxon>Bacteria</taxon>
        <taxon>Bacillati</taxon>
        <taxon>Actinomycetota</taxon>
        <taxon>Actinomycetes</taxon>
        <taxon>Kitasatosporales</taxon>
        <taxon>Streptomycetaceae</taxon>
        <taxon>Streptomyces</taxon>
    </lineage>
</organism>
<keyword evidence="3" id="KW-0456">Lyase</keyword>
<protein>
    <submittedName>
        <fullName evidence="3">Enoyl-CoA hydratase</fullName>
        <ecNumber evidence="3">4.2.1.17</ecNumber>
    </submittedName>
</protein>
<accession>A0ABT6S6Z0</accession>
<dbReference type="CDD" id="cd06558">
    <property type="entry name" value="crotonase-like"/>
    <property type="match status" value="1"/>
</dbReference>
<dbReference type="InterPro" id="IPR018376">
    <property type="entry name" value="Enoyl-CoA_hyd/isom_CS"/>
</dbReference>
<sequence length="255" mass="26632">MSDSDLLDVTVDQGTALLTLNDPGRRNIISGALVDRVCAAFDELEADPEVTAVVITGAGSAFCAGADLADLLAAADGDSAGVRRVYDGFLRVARSPLPTVAAVNGPAVGAGFNLALACDVRIAGASAWFDTRFLKIGLHPGGGHTWMLHRLVGPQTAAALVLFGERLDGAAAAAAGLVLRCVPDDELLTAALQLAGRTRGVDPELLRRTKQTLRTAGDGRGHDDVLADETREQLWSLGLPDTRERLDAFRKELGG</sequence>
<comment type="similarity">
    <text evidence="1 2">Belongs to the enoyl-CoA hydratase/isomerase family.</text>
</comment>
<dbReference type="EMBL" id="JASCIQ010000006">
    <property type="protein sequence ID" value="MDI3403862.1"/>
    <property type="molecule type" value="Genomic_DNA"/>
</dbReference>
<evidence type="ECO:0000256" key="2">
    <source>
        <dbReference type="RuleBase" id="RU003707"/>
    </source>
</evidence>
<dbReference type="EC" id="4.2.1.17" evidence="3"/>
<keyword evidence="4" id="KW-1185">Reference proteome</keyword>